<evidence type="ECO:0000313" key="11">
    <source>
        <dbReference type="Proteomes" id="UP001487296"/>
    </source>
</evidence>
<evidence type="ECO:0000256" key="3">
    <source>
        <dbReference type="ARBA" id="ARBA00022692"/>
    </source>
</evidence>
<dbReference type="RefSeq" id="WP_215759036.1">
    <property type="nucleotide sequence ID" value="NZ_JAHKBE010000005.1"/>
</dbReference>
<evidence type="ECO:0000256" key="1">
    <source>
        <dbReference type="ARBA" id="ARBA00004651"/>
    </source>
</evidence>
<dbReference type="InterPro" id="IPR025405">
    <property type="entry name" value="DUF4131"/>
</dbReference>
<feature type="region of interest" description="Disordered" evidence="6">
    <location>
        <begin position="530"/>
        <end position="551"/>
    </location>
</feature>
<comment type="caution">
    <text evidence="10">The sequence shown here is derived from an EMBL/GenBank/DDBJ whole genome shotgun (WGS) entry which is preliminary data.</text>
</comment>
<reference evidence="10 11" key="1">
    <citation type="submission" date="2024-04" db="EMBL/GenBank/DDBJ databases">
        <title>Human intestinal bacterial collection.</title>
        <authorList>
            <person name="Pauvert C."/>
            <person name="Hitch T.C.A."/>
            <person name="Clavel T."/>
        </authorList>
    </citation>
    <scope>NUCLEOTIDE SEQUENCE [LARGE SCALE GENOMIC DNA]</scope>
    <source>
        <strain evidence="10 11">CLA-AA-H145</strain>
    </source>
</reference>
<feature type="transmembrane region" description="Helical" evidence="7">
    <location>
        <begin position="266"/>
        <end position="286"/>
    </location>
</feature>
<evidence type="ECO:0000259" key="9">
    <source>
        <dbReference type="Pfam" id="PF13567"/>
    </source>
</evidence>
<keyword evidence="2" id="KW-1003">Cell membrane</keyword>
<feature type="transmembrane region" description="Helical" evidence="7">
    <location>
        <begin position="37"/>
        <end position="55"/>
    </location>
</feature>
<organism evidence="10 11">
    <name type="scientific">Hallella faecis</name>
    <dbReference type="NCBI Taxonomy" id="2841596"/>
    <lineage>
        <taxon>Bacteria</taxon>
        <taxon>Pseudomonadati</taxon>
        <taxon>Bacteroidota</taxon>
        <taxon>Bacteroidia</taxon>
        <taxon>Bacteroidales</taxon>
        <taxon>Prevotellaceae</taxon>
        <taxon>Hallella</taxon>
    </lineage>
</organism>
<evidence type="ECO:0000256" key="4">
    <source>
        <dbReference type="ARBA" id="ARBA00022989"/>
    </source>
</evidence>
<feature type="domain" description="ComEC/Rec2-related protein" evidence="8">
    <location>
        <begin position="242"/>
        <end position="505"/>
    </location>
</feature>
<proteinExistence type="predicted"/>
<gene>
    <name evidence="10" type="ORF">AAAT34_02790</name>
</gene>
<feature type="transmembrane region" description="Helical" evidence="7">
    <location>
        <begin position="306"/>
        <end position="332"/>
    </location>
</feature>
<dbReference type="Pfam" id="PF13567">
    <property type="entry name" value="DUF4131"/>
    <property type="match status" value="1"/>
</dbReference>
<keyword evidence="3 7" id="KW-0812">Transmembrane</keyword>
<evidence type="ECO:0000256" key="2">
    <source>
        <dbReference type="ARBA" id="ARBA00022475"/>
    </source>
</evidence>
<accession>A0ABV1FNK1</accession>
<keyword evidence="4 7" id="KW-1133">Transmembrane helix</keyword>
<feature type="transmembrane region" description="Helical" evidence="7">
    <location>
        <begin position="392"/>
        <end position="415"/>
    </location>
</feature>
<evidence type="ECO:0000256" key="7">
    <source>
        <dbReference type="SAM" id="Phobius"/>
    </source>
</evidence>
<comment type="subcellular location">
    <subcellularLocation>
        <location evidence="1">Cell membrane</location>
        <topology evidence="1">Multi-pass membrane protein</topology>
    </subcellularLocation>
</comment>
<evidence type="ECO:0000256" key="6">
    <source>
        <dbReference type="SAM" id="MobiDB-lite"/>
    </source>
</evidence>
<dbReference type="InterPro" id="IPR004477">
    <property type="entry name" value="ComEC_N"/>
</dbReference>
<name>A0ABV1FNK1_9BACT</name>
<keyword evidence="11" id="KW-1185">Reference proteome</keyword>
<dbReference type="EMBL" id="JBBNFP010000006">
    <property type="protein sequence ID" value="MEQ2485979.1"/>
    <property type="molecule type" value="Genomic_DNA"/>
</dbReference>
<protein>
    <submittedName>
        <fullName evidence="10">ComEC/Rec2 family competence protein</fullName>
    </submittedName>
</protein>
<dbReference type="InterPro" id="IPR052159">
    <property type="entry name" value="Competence_DNA_uptake"/>
</dbReference>
<evidence type="ECO:0000259" key="8">
    <source>
        <dbReference type="Pfam" id="PF03772"/>
    </source>
</evidence>
<feature type="transmembrane region" description="Helical" evidence="7">
    <location>
        <begin position="361"/>
        <end position="380"/>
    </location>
</feature>
<evidence type="ECO:0000256" key="5">
    <source>
        <dbReference type="ARBA" id="ARBA00023136"/>
    </source>
</evidence>
<feature type="transmembrane region" description="Helical" evidence="7">
    <location>
        <begin position="445"/>
        <end position="467"/>
    </location>
</feature>
<feature type="domain" description="DUF4131" evidence="9">
    <location>
        <begin position="36"/>
        <end position="191"/>
    </location>
</feature>
<evidence type="ECO:0000313" key="10">
    <source>
        <dbReference type="EMBL" id="MEQ2485979.1"/>
    </source>
</evidence>
<dbReference type="PANTHER" id="PTHR30619">
    <property type="entry name" value="DNA INTERNALIZATION/COMPETENCE PROTEIN COMEC/REC2"/>
    <property type="match status" value="1"/>
</dbReference>
<dbReference type="PANTHER" id="PTHR30619:SF1">
    <property type="entry name" value="RECOMBINATION PROTEIN 2"/>
    <property type="match status" value="1"/>
</dbReference>
<feature type="transmembrane region" description="Helical" evidence="7">
    <location>
        <begin position="12"/>
        <end position="30"/>
    </location>
</feature>
<feature type="transmembrane region" description="Helical" evidence="7">
    <location>
        <begin position="487"/>
        <end position="510"/>
    </location>
</feature>
<dbReference type="Pfam" id="PF03772">
    <property type="entry name" value="Competence"/>
    <property type="match status" value="1"/>
</dbReference>
<feature type="transmembrane region" description="Helical" evidence="7">
    <location>
        <begin position="339"/>
        <end position="355"/>
    </location>
</feature>
<sequence length="551" mass="61412">MELRKALQLNPMLRWVGALIAGIVAADGLAHCVSANCWQWLLAGTVGLLLSTYLLHEERRVWPQCLLLVAATFLLGATLQGRAQERLSVMVPNEAVEYEAVVSSEPQAKGKTARMDLLVTRVGNRPLPRPVSVRASLLRDTATARWQSLHVGCGIRAYARFERLRPMGHRSRFDYIRWAQVHGYQAQTFIYYSHWEPAVVSIRTLSIMQRARLKLLGFRQNLLRRFHALGLDDQQYAVVAAMALGDKSGLSQATKDSYAISGASHVLALSGLHLGIVYGLLTWVFGMRRRRLWVGQGLTLTAVWSYVMLVGFPTSVVRSATMLTVCSVCLLLRRRRVSINTLALAALLMLIANPLNLWDVGFQLSFLAVLGILVYQRAFYRLWHPSSRRLQWAWGITTLSLAAQLTTAPLVAYYFGRFSCYFLLTNLFVVLAAFFILYTTLALLLTLPFAVVAQGVAWVLAMEAGALNQVLTTMSTWPGASVEGINLTLWQVVALYVMLLSITVVVSYAWRLRPLQVLDAFNPDEDPAGLSDASWEGLIDNDPGALYDDRP</sequence>
<keyword evidence="5 7" id="KW-0472">Membrane</keyword>
<dbReference type="NCBIfam" id="TIGR00360">
    <property type="entry name" value="ComEC_N-term"/>
    <property type="match status" value="1"/>
</dbReference>
<dbReference type="Proteomes" id="UP001487296">
    <property type="component" value="Unassembled WGS sequence"/>
</dbReference>